<gene>
    <name evidence="1" type="ORF">HPP92_004279</name>
</gene>
<dbReference type="EMBL" id="JADCNL010000001">
    <property type="protein sequence ID" value="KAG0499588.1"/>
    <property type="molecule type" value="Genomic_DNA"/>
</dbReference>
<organism evidence="1 2">
    <name type="scientific">Vanilla planifolia</name>
    <name type="common">Vanilla</name>
    <dbReference type="NCBI Taxonomy" id="51239"/>
    <lineage>
        <taxon>Eukaryota</taxon>
        <taxon>Viridiplantae</taxon>
        <taxon>Streptophyta</taxon>
        <taxon>Embryophyta</taxon>
        <taxon>Tracheophyta</taxon>
        <taxon>Spermatophyta</taxon>
        <taxon>Magnoliopsida</taxon>
        <taxon>Liliopsida</taxon>
        <taxon>Asparagales</taxon>
        <taxon>Orchidaceae</taxon>
        <taxon>Vanilloideae</taxon>
        <taxon>Vanilleae</taxon>
        <taxon>Vanilla</taxon>
    </lineage>
</organism>
<protein>
    <submittedName>
        <fullName evidence="1">Uncharacterized protein</fullName>
    </submittedName>
</protein>
<comment type="caution">
    <text evidence="1">The sequence shown here is derived from an EMBL/GenBank/DDBJ whole genome shotgun (WGS) entry which is preliminary data.</text>
</comment>
<dbReference type="Proteomes" id="UP000636800">
    <property type="component" value="Chromosome 1"/>
</dbReference>
<name>A0A835RZ63_VANPL</name>
<sequence>METCGYGCRLYRAENRRDDKSEPRESGLRSCIRGDRPTFIAYPLRRLPNAQLKSVASYSLTKTYGSGVAVRILGGPRGITAVQ</sequence>
<dbReference type="OrthoDB" id="5835136at2759"/>
<accession>A0A835RZ63</accession>
<keyword evidence="2" id="KW-1185">Reference proteome</keyword>
<evidence type="ECO:0000313" key="1">
    <source>
        <dbReference type="EMBL" id="KAG0499588.1"/>
    </source>
</evidence>
<reference evidence="1 2" key="1">
    <citation type="journal article" date="2020" name="Nat. Food">
        <title>A phased Vanilla planifolia genome enables genetic improvement of flavour and production.</title>
        <authorList>
            <person name="Hasing T."/>
            <person name="Tang H."/>
            <person name="Brym M."/>
            <person name="Khazi F."/>
            <person name="Huang T."/>
            <person name="Chambers A.H."/>
        </authorList>
    </citation>
    <scope>NUCLEOTIDE SEQUENCE [LARGE SCALE GENOMIC DNA]</scope>
    <source>
        <tissue evidence="1">Leaf</tissue>
    </source>
</reference>
<dbReference type="AlphaFoldDB" id="A0A835RZ63"/>
<evidence type="ECO:0000313" key="2">
    <source>
        <dbReference type="Proteomes" id="UP000636800"/>
    </source>
</evidence>
<proteinExistence type="predicted"/>